<name>A0ABQ8G2T9_9PEZI</name>
<dbReference type="EMBL" id="JAGTJR010000023">
    <property type="protein sequence ID" value="KAH7043191.1"/>
    <property type="molecule type" value="Genomic_DNA"/>
</dbReference>
<sequence length="216" mass="24041">MCARMQGSVTRPTLARNLSIQETANSNTIRNIQRFPGDKCYIVIHCNRSQEAHRPDSTKRPLPSPSSVGYSDSRRCHHTGRSAQAFLARPRGDEVTIYVRAPALFVLVHEECLAQSSSQPPVTETQGMKRLPRGNSSLTGIHNFDGDNPVYNISRCAAARAFGSYPPSSFTTRDRGRGPLPCRLCASLFLFVCRRVADFCDFSLCFSVPYMHDTLL</sequence>
<keyword evidence="3" id="KW-1185">Reference proteome</keyword>
<evidence type="ECO:0000313" key="3">
    <source>
        <dbReference type="Proteomes" id="UP000774617"/>
    </source>
</evidence>
<accession>A0ABQ8G2T9</accession>
<comment type="caution">
    <text evidence="2">The sequence shown here is derived from an EMBL/GenBank/DDBJ whole genome shotgun (WGS) entry which is preliminary data.</text>
</comment>
<evidence type="ECO:0000313" key="2">
    <source>
        <dbReference type="EMBL" id="KAH7043191.1"/>
    </source>
</evidence>
<evidence type="ECO:0000256" key="1">
    <source>
        <dbReference type="SAM" id="MobiDB-lite"/>
    </source>
</evidence>
<gene>
    <name evidence="2" type="ORF">B0J12DRAFT_195372</name>
</gene>
<dbReference type="Proteomes" id="UP000774617">
    <property type="component" value="Unassembled WGS sequence"/>
</dbReference>
<protein>
    <submittedName>
        <fullName evidence="2">Uncharacterized protein</fullName>
    </submittedName>
</protein>
<organism evidence="2 3">
    <name type="scientific">Macrophomina phaseolina</name>
    <dbReference type="NCBI Taxonomy" id="35725"/>
    <lineage>
        <taxon>Eukaryota</taxon>
        <taxon>Fungi</taxon>
        <taxon>Dikarya</taxon>
        <taxon>Ascomycota</taxon>
        <taxon>Pezizomycotina</taxon>
        <taxon>Dothideomycetes</taxon>
        <taxon>Dothideomycetes incertae sedis</taxon>
        <taxon>Botryosphaeriales</taxon>
        <taxon>Botryosphaeriaceae</taxon>
        <taxon>Macrophomina</taxon>
    </lineage>
</organism>
<proteinExistence type="predicted"/>
<reference evidence="2 3" key="1">
    <citation type="journal article" date="2021" name="Nat. Commun.">
        <title>Genetic determinants of endophytism in the Arabidopsis root mycobiome.</title>
        <authorList>
            <person name="Mesny F."/>
            <person name="Miyauchi S."/>
            <person name="Thiergart T."/>
            <person name="Pickel B."/>
            <person name="Atanasova L."/>
            <person name="Karlsson M."/>
            <person name="Huettel B."/>
            <person name="Barry K.W."/>
            <person name="Haridas S."/>
            <person name="Chen C."/>
            <person name="Bauer D."/>
            <person name="Andreopoulos W."/>
            <person name="Pangilinan J."/>
            <person name="LaButti K."/>
            <person name="Riley R."/>
            <person name="Lipzen A."/>
            <person name="Clum A."/>
            <person name="Drula E."/>
            <person name="Henrissat B."/>
            <person name="Kohler A."/>
            <person name="Grigoriev I.V."/>
            <person name="Martin F.M."/>
            <person name="Hacquard S."/>
        </authorList>
    </citation>
    <scope>NUCLEOTIDE SEQUENCE [LARGE SCALE GENOMIC DNA]</scope>
    <source>
        <strain evidence="2 3">MPI-SDFR-AT-0080</strain>
    </source>
</reference>
<feature type="region of interest" description="Disordered" evidence="1">
    <location>
        <begin position="51"/>
        <end position="76"/>
    </location>
</feature>